<organism evidence="4 5">
    <name type="scientific">Leptospira ellisii</name>
    <dbReference type="NCBI Taxonomy" id="2023197"/>
    <lineage>
        <taxon>Bacteria</taxon>
        <taxon>Pseudomonadati</taxon>
        <taxon>Spirochaetota</taxon>
        <taxon>Spirochaetia</taxon>
        <taxon>Leptospirales</taxon>
        <taxon>Leptospiraceae</taxon>
        <taxon>Leptospira</taxon>
    </lineage>
</organism>
<keyword evidence="5" id="KW-1185">Reference proteome</keyword>
<keyword evidence="2" id="KW-0413">Isomerase</keyword>
<proteinExistence type="inferred from homology"/>
<accession>A0AAE4TVH9</accession>
<dbReference type="PANTHER" id="PTHR13774:SF17">
    <property type="entry name" value="PHENAZINE BIOSYNTHESIS-LIKE DOMAIN-CONTAINING PROTEIN"/>
    <property type="match status" value="1"/>
</dbReference>
<evidence type="ECO:0000256" key="1">
    <source>
        <dbReference type="ARBA" id="ARBA00008270"/>
    </source>
</evidence>
<comment type="caution">
    <text evidence="4">The sequence shown here is derived from an EMBL/GenBank/DDBJ whole genome shotgun (WGS) entry which is preliminary data.</text>
</comment>
<gene>
    <name evidence="4" type="ORF">CH379_001030</name>
</gene>
<dbReference type="Gene3D" id="3.10.310.10">
    <property type="entry name" value="Diaminopimelate Epimerase, Chain A, domain 1"/>
    <property type="match status" value="2"/>
</dbReference>
<evidence type="ECO:0000256" key="3">
    <source>
        <dbReference type="PIRSR" id="PIRSR016184-1"/>
    </source>
</evidence>
<evidence type="ECO:0000313" key="4">
    <source>
        <dbReference type="EMBL" id="MDV6234214.1"/>
    </source>
</evidence>
<reference evidence="4 5" key="1">
    <citation type="journal article" date="2018" name="Microb. Genom.">
        <title>Deciphering the unexplored Leptospira diversity from soils uncovers genomic evolution to virulence.</title>
        <authorList>
            <person name="Thibeaux R."/>
            <person name="Iraola G."/>
            <person name="Ferres I."/>
            <person name="Bierque E."/>
            <person name="Girault D."/>
            <person name="Soupe-Gilbert M.E."/>
            <person name="Picardeau M."/>
            <person name="Goarant C."/>
        </authorList>
    </citation>
    <scope>NUCLEOTIDE SEQUENCE [LARGE SCALE GENOMIC DNA]</scope>
    <source>
        <strain evidence="4 5">ATI7-C-A5</strain>
    </source>
</reference>
<dbReference type="AlphaFoldDB" id="A0AAE4TVH9"/>
<dbReference type="GO" id="GO:0005737">
    <property type="term" value="C:cytoplasm"/>
    <property type="evidence" value="ECO:0007669"/>
    <property type="project" value="TreeGrafter"/>
</dbReference>
<dbReference type="PANTHER" id="PTHR13774">
    <property type="entry name" value="PHENAZINE BIOSYNTHESIS PROTEIN"/>
    <property type="match status" value="1"/>
</dbReference>
<dbReference type="SUPFAM" id="SSF54506">
    <property type="entry name" value="Diaminopimelate epimerase-like"/>
    <property type="match status" value="1"/>
</dbReference>
<sequence length="261" mass="29812">MKLRMLQIDAFAETAFQGNPAAVCPMAEWISEDLMQKIAAENNLSETAFYVREGDYYRIRWFTPETEVDLCGHATLASAFQIFLESDVKGDAVRFQSKSGELIVFKKENILYLDFPSRMPERIREIPKTILEAFSIPPKEVWKSRDYLLVYDDVEELKGLKYSMEAASKLDCLGIIATCPGNERYDFFSRFFAPLAGIYEDPVTGSSHCSLIPFWSKRSDRKILNAYQASRRGGKLFCEDLGERVRIGGTCVPYLEGWIEV</sequence>
<dbReference type="GO" id="GO:0016853">
    <property type="term" value="F:isomerase activity"/>
    <property type="evidence" value="ECO:0007669"/>
    <property type="project" value="UniProtKB-KW"/>
</dbReference>
<protein>
    <submittedName>
        <fullName evidence="4">PhzF family phenazine biosynthesis protein</fullName>
    </submittedName>
</protein>
<name>A0AAE4TVH9_9LEPT</name>
<dbReference type="NCBIfam" id="TIGR00654">
    <property type="entry name" value="PhzF_family"/>
    <property type="match status" value="1"/>
</dbReference>
<dbReference type="PIRSF" id="PIRSF016184">
    <property type="entry name" value="PhzC_PhzF"/>
    <property type="match status" value="1"/>
</dbReference>
<feature type="active site" evidence="3">
    <location>
        <position position="46"/>
    </location>
</feature>
<evidence type="ECO:0000256" key="2">
    <source>
        <dbReference type="ARBA" id="ARBA00023235"/>
    </source>
</evidence>
<evidence type="ECO:0000313" key="5">
    <source>
        <dbReference type="Proteomes" id="UP000232122"/>
    </source>
</evidence>
<comment type="similarity">
    <text evidence="1">Belongs to the PhzF family.</text>
</comment>
<dbReference type="InterPro" id="IPR003719">
    <property type="entry name" value="Phenazine_PhzF-like"/>
</dbReference>
<dbReference type="EMBL" id="NPEF02000001">
    <property type="protein sequence ID" value="MDV6234214.1"/>
    <property type="molecule type" value="Genomic_DNA"/>
</dbReference>
<dbReference type="RefSeq" id="WP_165783371.1">
    <property type="nucleotide sequence ID" value="NZ_NPEF02000001.1"/>
</dbReference>
<dbReference type="Proteomes" id="UP000232122">
    <property type="component" value="Unassembled WGS sequence"/>
</dbReference>
<dbReference type="Pfam" id="PF02567">
    <property type="entry name" value="PhzC-PhzF"/>
    <property type="match status" value="1"/>
</dbReference>